<dbReference type="OrthoDB" id="418169at2759"/>
<comment type="caution">
    <text evidence="1">The sequence shown here is derived from an EMBL/GenBank/DDBJ whole genome shotgun (WGS) entry which is preliminary data.</text>
</comment>
<accession>A0A9Q1BCZ7</accession>
<sequence length="518" mass="58021">MIQLPYSNLPHVTYNVSYQGEVLVTSLTFTDYTLAAELSKQLKEQVSTSFQIFSVFFPLVIGMTEEHVLLNLRHFTNSTKKVTYFYGTSTSDVTQVDSIEEGKDGIVTFRLGDDVMVYQAQDEVKCNGETKVGKDFDEVNGKVIKITNYPLSFDWGCEFLGSQISFCKLLDGFRCELARVRGDVCIVTLPTLSTRCPATMKIVNMTGVFREMIPFLAETGPIFCIAKRSQQRILPDLRRTKIKGFGGRFVVNRDALEQEIQRRKQQDGVCGQDVMIQLPQSLPHVAYNESYQGEVLLTSLTITDNTLAAELSDELKEQVSTSYQIFSVFLPVVTGMTEKHAMLNLRHFTNSTKKVTYCFGTSTTGFTQVDSIEQGNDGLVTFRLGDDVMIYQAQDEGKCNGETEVGKDFDKVSGKIVTITNYPLSFDWGCELVGSQISFCKLLDGFRCELARVGGDVCTVTSTILSERYPATMKIVNMTGVFREMIPFLAETIPNESFETEFVDRQHSTGIVYPCLTP</sequence>
<dbReference type="EMBL" id="JAIZAY010000021">
    <property type="protein sequence ID" value="KAJ8022085.1"/>
    <property type="molecule type" value="Genomic_DNA"/>
</dbReference>
<proteinExistence type="predicted"/>
<protein>
    <submittedName>
        <fullName evidence="1">Uncharacterized protein</fullName>
    </submittedName>
</protein>
<reference evidence="1" key="1">
    <citation type="submission" date="2021-10" db="EMBL/GenBank/DDBJ databases">
        <title>Tropical sea cucumber genome reveals ecological adaptation and Cuvierian tubules defense mechanism.</title>
        <authorList>
            <person name="Chen T."/>
        </authorList>
    </citation>
    <scope>NUCLEOTIDE SEQUENCE</scope>
    <source>
        <strain evidence="1">Nanhai2018</strain>
        <tissue evidence="1">Muscle</tissue>
    </source>
</reference>
<gene>
    <name evidence="1" type="ORF">HOLleu_39477</name>
</gene>
<dbReference type="Proteomes" id="UP001152320">
    <property type="component" value="Chromosome 21"/>
</dbReference>
<name>A0A9Q1BCZ7_HOLLE</name>
<keyword evidence="2" id="KW-1185">Reference proteome</keyword>
<evidence type="ECO:0000313" key="2">
    <source>
        <dbReference type="Proteomes" id="UP001152320"/>
    </source>
</evidence>
<evidence type="ECO:0000313" key="1">
    <source>
        <dbReference type="EMBL" id="KAJ8022085.1"/>
    </source>
</evidence>
<organism evidence="1 2">
    <name type="scientific">Holothuria leucospilota</name>
    <name type="common">Black long sea cucumber</name>
    <name type="synonym">Mertensiothuria leucospilota</name>
    <dbReference type="NCBI Taxonomy" id="206669"/>
    <lineage>
        <taxon>Eukaryota</taxon>
        <taxon>Metazoa</taxon>
        <taxon>Echinodermata</taxon>
        <taxon>Eleutherozoa</taxon>
        <taxon>Echinozoa</taxon>
        <taxon>Holothuroidea</taxon>
        <taxon>Aspidochirotacea</taxon>
        <taxon>Aspidochirotida</taxon>
        <taxon>Holothuriidae</taxon>
        <taxon>Holothuria</taxon>
    </lineage>
</organism>
<dbReference type="AlphaFoldDB" id="A0A9Q1BCZ7"/>